<keyword evidence="1" id="KW-0472">Membrane</keyword>
<name>A0ABR8XP17_9BACL</name>
<evidence type="ECO:0000313" key="3">
    <source>
        <dbReference type="Proteomes" id="UP000600565"/>
    </source>
</evidence>
<dbReference type="SUPFAM" id="SSF82171">
    <property type="entry name" value="DPP6 N-terminal domain-like"/>
    <property type="match status" value="1"/>
</dbReference>
<organism evidence="2 3">
    <name type="scientific">Solibacillus merdavium</name>
    <dbReference type="NCBI Taxonomy" id="2762218"/>
    <lineage>
        <taxon>Bacteria</taxon>
        <taxon>Bacillati</taxon>
        <taxon>Bacillota</taxon>
        <taxon>Bacilli</taxon>
        <taxon>Bacillales</taxon>
        <taxon>Caryophanaceae</taxon>
        <taxon>Solibacillus</taxon>
    </lineage>
</organism>
<feature type="transmembrane region" description="Helical" evidence="1">
    <location>
        <begin position="38"/>
        <end position="56"/>
    </location>
</feature>
<dbReference type="Proteomes" id="UP000600565">
    <property type="component" value="Unassembled WGS sequence"/>
</dbReference>
<reference evidence="2 3" key="1">
    <citation type="submission" date="2020-08" db="EMBL/GenBank/DDBJ databases">
        <title>A Genomic Blueprint of the Chicken Gut Microbiome.</title>
        <authorList>
            <person name="Gilroy R."/>
            <person name="Ravi A."/>
            <person name="Getino M."/>
            <person name="Pursley I."/>
            <person name="Horton D.L."/>
            <person name="Alikhan N.-F."/>
            <person name="Baker D."/>
            <person name="Gharbi K."/>
            <person name="Hall N."/>
            <person name="Watson M."/>
            <person name="Adriaenssens E.M."/>
            <person name="Foster-Nyarko E."/>
            <person name="Jarju S."/>
            <person name="Secka A."/>
            <person name="Antonio M."/>
            <person name="Oren A."/>
            <person name="Chaudhuri R."/>
            <person name="La Ragione R.M."/>
            <person name="Hildebrand F."/>
            <person name="Pallen M.J."/>
        </authorList>
    </citation>
    <scope>NUCLEOTIDE SEQUENCE [LARGE SCALE GENOMIC DNA]</scope>
    <source>
        <strain evidence="2 3">Sa1YVA6</strain>
    </source>
</reference>
<evidence type="ECO:0000313" key="2">
    <source>
        <dbReference type="EMBL" id="MBD8033683.1"/>
    </source>
</evidence>
<evidence type="ECO:0000256" key="1">
    <source>
        <dbReference type="SAM" id="Phobius"/>
    </source>
</evidence>
<proteinExistence type="predicted"/>
<protein>
    <submittedName>
        <fullName evidence="2">Uncharacterized protein</fullName>
    </submittedName>
</protein>
<gene>
    <name evidence="2" type="ORF">H9632_11455</name>
</gene>
<dbReference type="RefSeq" id="WP_191704209.1">
    <property type="nucleotide sequence ID" value="NZ_JACSPW010000010.1"/>
</dbReference>
<keyword evidence="3" id="KW-1185">Reference proteome</keyword>
<sequence length="376" mass="43229">MTNYRLTPLRDTSENKKRIMEHMRNNMPSPKPTSKRNWMPALIAVFTLIVAIFLIGPSMYQALFNKQDFTIEKVVFPETAYDALNNSTYLDESNEFIYRTEHGFYSFNVTSKKETLLVETTHWGYDYGVSENWLVWSQPVENEEKLHVLNRQTNEVQIYETDYFYGIEVKDDTLIYMGLTSIDGNSSSAAYKMVDLKTGEIKELRKLGGEGSNSRPAINGSRIAISERVEMERGMSTVITVQDYKEIKDYGNYTVPYKSVQNLQLKGNHVYGYMWNEGDDEPFIGSIDMESGQFHAINTSFEVHDFATDGEHYAVSVQRGDSNTVWLYENNDGVLKRVSKLPNIKERLVKPRFTEAGSLVVNGEGPDRAMYLIRFK</sequence>
<keyword evidence="1" id="KW-1133">Transmembrane helix</keyword>
<keyword evidence="1" id="KW-0812">Transmembrane</keyword>
<accession>A0ABR8XP17</accession>
<comment type="caution">
    <text evidence="2">The sequence shown here is derived from an EMBL/GenBank/DDBJ whole genome shotgun (WGS) entry which is preliminary data.</text>
</comment>
<dbReference type="EMBL" id="JACSPW010000010">
    <property type="protein sequence ID" value="MBD8033683.1"/>
    <property type="molecule type" value="Genomic_DNA"/>
</dbReference>